<accession>A0A4Z1HU99</accession>
<keyword evidence="2" id="KW-1185">Reference proteome</keyword>
<dbReference type="OrthoDB" id="10383843at2759"/>
<dbReference type="EMBL" id="PQXN01000136">
    <property type="protein sequence ID" value="TGO52738.1"/>
    <property type="molecule type" value="Genomic_DNA"/>
</dbReference>
<gene>
    <name evidence="1" type="ORF">BCON_0136g00070</name>
</gene>
<dbReference type="AlphaFoldDB" id="A0A4Z1HU99"/>
<sequence length="67" mass="7062">MADESGNGVVKSLYLNVNLLSSYHNQAIHGLNCGADVSNGRAAVHNERTVNKEALLNVQLLLVTGSA</sequence>
<name>A0A4Z1HU99_9HELO</name>
<comment type="caution">
    <text evidence="1">The sequence shown here is derived from an EMBL/GenBank/DDBJ whole genome shotgun (WGS) entry which is preliminary data.</text>
</comment>
<evidence type="ECO:0000313" key="1">
    <source>
        <dbReference type="EMBL" id="TGO52738.1"/>
    </source>
</evidence>
<protein>
    <submittedName>
        <fullName evidence="1">Uncharacterized protein</fullName>
    </submittedName>
</protein>
<proteinExistence type="predicted"/>
<organism evidence="1 2">
    <name type="scientific">Botryotinia convoluta</name>
    <dbReference type="NCBI Taxonomy" id="54673"/>
    <lineage>
        <taxon>Eukaryota</taxon>
        <taxon>Fungi</taxon>
        <taxon>Dikarya</taxon>
        <taxon>Ascomycota</taxon>
        <taxon>Pezizomycotina</taxon>
        <taxon>Leotiomycetes</taxon>
        <taxon>Helotiales</taxon>
        <taxon>Sclerotiniaceae</taxon>
        <taxon>Botryotinia</taxon>
    </lineage>
</organism>
<reference evidence="1 2" key="1">
    <citation type="submission" date="2017-12" db="EMBL/GenBank/DDBJ databases">
        <title>Comparative genomics of Botrytis spp.</title>
        <authorList>
            <person name="Valero-Jimenez C.A."/>
            <person name="Tapia P."/>
            <person name="Veloso J."/>
            <person name="Silva-Moreno E."/>
            <person name="Staats M."/>
            <person name="Valdes J.H."/>
            <person name="Van Kan J.A.L."/>
        </authorList>
    </citation>
    <scope>NUCLEOTIDE SEQUENCE [LARGE SCALE GENOMIC DNA]</scope>
    <source>
        <strain evidence="1 2">MUCL11595</strain>
    </source>
</reference>
<evidence type="ECO:0000313" key="2">
    <source>
        <dbReference type="Proteomes" id="UP000297527"/>
    </source>
</evidence>
<dbReference type="Proteomes" id="UP000297527">
    <property type="component" value="Unassembled WGS sequence"/>
</dbReference>